<dbReference type="Pfam" id="PF09619">
    <property type="entry name" value="YscW"/>
    <property type="match status" value="1"/>
</dbReference>
<name>A0ABX9AQI4_9ENTR</name>
<dbReference type="InterPro" id="IPR039366">
    <property type="entry name" value="Pilotin"/>
</dbReference>
<dbReference type="RefSeq" id="WP_222159898.1">
    <property type="nucleotide sequence ID" value="NZ_CP081864.1"/>
</dbReference>
<dbReference type="EMBL" id="CP081864">
    <property type="protein sequence ID" value="QZN96884.1"/>
    <property type="molecule type" value="Genomic_DNA"/>
</dbReference>
<keyword evidence="1" id="KW-0732">Signal</keyword>
<evidence type="ECO:0000313" key="2">
    <source>
        <dbReference type="EMBL" id="QZN96884.1"/>
    </source>
</evidence>
<gene>
    <name evidence="2" type="ORF">K6K13_05635</name>
</gene>
<evidence type="ECO:0000313" key="3">
    <source>
        <dbReference type="Proteomes" id="UP000825886"/>
    </source>
</evidence>
<sequence>MKLWHILGSITLSVVLTGAALAATTVTDSPSASQTQLAMPAVSGTINLHQRIALPPNAALTVTVSDATVSDAPSRVLAQKVAWTDGKQAPFIFSLPYNPADVSPNARILLSAAVTIDNRVVMATQDIPAVINNGVTRADLLLIPVESVALPTHSQGGLLTPSAHTPLNTEG</sequence>
<dbReference type="Proteomes" id="UP000825886">
    <property type="component" value="Chromosome"/>
</dbReference>
<feature type="signal peptide" evidence="1">
    <location>
        <begin position="1"/>
        <end position="22"/>
    </location>
</feature>
<proteinExistence type="predicted"/>
<dbReference type="PANTHER" id="PTHR38013">
    <property type="entry name" value="GLYCOPROTEIN/POLYSACCHARIDE METABOLISM"/>
    <property type="match status" value="1"/>
</dbReference>
<evidence type="ECO:0000256" key="1">
    <source>
        <dbReference type="SAM" id="SignalP"/>
    </source>
</evidence>
<reference evidence="2 3" key="1">
    <citation type="submission" date="2021-08" db="EMBL/GenBank/DDBJ databases">
        <title>Culture and genomic analysis of Symbiopectobacterium purcellii sp. nov. gen. nov., isolated from the leafhopper Empoasca decipiens.</title>
        <authorList>
            <person name="Nadal-Jimenez P."/>
            <person name="Siozios S."/>
            <person name="Halliday N."/>
            <person name="Camara M."/>
            <person name="Hurst G.D.D."/>
        </authorList>
    </citation>
    <scope>NUCLEOTIDE SEQUENCE [LARGE SCALE GENOMIC DNA]</scope>
    <source>
        <strain evidence="2 3">SyEd1</strain>
    </source>
</reference>
<accession>A0ABX9AQI4</accession>
<dbReference type="PANTHER" id="PTHR38013:SF1">
    <property type="entry name" value="GLYCOPROTEIN_POLYSACCHARIDE METABOLISM"/>
    <property type="match status" value="1"/>
</dbReference>
<protein>
    <submittedName>
        <fullName evidence="2">YbaY family lipoprotein</fullName>
    </submittedName>
</protein>
<dbReference type="InterPro" id="IPR053196">
    <property type="entry name" value="Lipoprotein_YbaY-like"/>
</dbReference>
<feature type="chain" id="PRO_5046209337" evidence="1">
    <location>
        <begin position="23"/>
        <end position="171"/>
    </location>
</feature>
<keyword evidence="2" id="KW-0449">Lipoprotein</keyword>
<keyword evidence="3" id="KW-1185">Reference proteome</keyword>
<organism evidence="2 3">
    <name type="scientific">Symbiopectobacterium purcellii</name>
    <dbReference type="NCBI Taxonomy" id="2871826"/>
    <lineage>
        <taxon>Bacteria</taxon>
        <taxon>Pseudomonadati</taxon>
        <taxon>Pseudomonadota</taxon>
        <taxon>Gammaproteobacteria</taxon>
        <taxon>Enterobacterales</taxon>
        <taxon>Enterobacteriaceae</taxon>
    </lineage>
</organism>